<evidence type="ECO:0000256" key="3">
    <source>
        <dbReference type="PROSITE-ProRule" id="PRU00339"/>
    </source>
</evidence>
<keyword evidence="6" id="KW-1185">Reference proteome</keyword>
<accession>A0ABT1YCQ5</accession>
<dbReference type="SUPFAM" id="SSF48452">
    <property type="entry name" value="TPR-like"/>
    <property type="match status" value="1"/>
</dbReference>
<sequence>MKTWVKLVLQVAVPVVILFILFKLGLWYGVAGLAVIAAILIYWLRGNYFVLQANIRYGKKDLKGAYDYYGRAYKANRNSSFSISQAFILLKLGEVEQAEKLLSQVMQRKLSRNNEMTAKINYSIALWRLGKQQEAIAILEEILPSFKNSIVYGNLGLYYLMMNDLDKALAFNLEAYEYTDSDKTILDNLGFNYYLLGRYNEAKGIYEKLMLLNPTFAEAYYYYALTLSELGDQASAWNKMEQALSYEPSMITTLTRGMIEDKLEEWRKFNAS</sequence>
<dbReference type="PANTHER" id="PTHR44186">
    <property type="match status" value="1"/>
</dbReference>
<keyword evidence="2 3" id="KW-0802">TPR repeat</keyword>
<evidence type="ECO:0000313" key="6">
    <source>
        <dbReference type="Proteomes" id="UP001300012"/>
    </source>
</evidence>
<feature type="repeat" description="TPR" evidence="3">
    <location>
        <begin position="217"/>
        <end position="250"/>
    </location>
</feature>
<proteinExistence type="predicted"/>
<dbReference type="PANTHER" id="PTHR44186:SF1">
    <property type="entry name" value="BARDET-BIEDL SYNDROME 4 PROTEIN"/>
    <property type="match status" value="1"/>
</dbReference>
<dbReference type="SMART" id="SM00028">
    <property type="entry name" value="TPR"/>
    <property type="match status" value="4"/>
</dbReference>
<reference evidence="5 6" key="1">
    <citation type="submission" date="2022-08" db="EMBL/GenBank/DDBJ databases">
        <title>Paenibacillus endoradicis sp. nov., Paenibacillus radicibacter sp. nov and Paenibacillus pararadicis sp. nov., three cold-adapted plant growth-promoting bacteria isolated from root of Larix gmelinii in Great Khingan.</title>
        <authorList>
            <person name="Xue H."/>
        </authorList>
    </citation>
    <scope>NUCLEOTIDE SEQUENCE [LARGE SCALE GENOMIC DNA]</scope>
    <source>
        <strain evidence="5 6">N5-1-1-5</strain>
    </source>
</reference>
<dbReference type="InterPro" id="IPR011990">
    <property type="entry name" value="TPR-like_helical_dom_sf"/>
</dbReference>
<name>A0ABT1YCQ5_9BACL</name>
<evidence type="ECO:0000256" key="2">
    <source>
        <dbReference type="ARBA" id="ARBA00022803"/>
    </source>
</evidence>
<dbReference type="Proteomes" id="UP001300012">
    <property type="component" value="Unassembled WGS sequence"/>
</dbReference>
<dbReference type="Gene3D" id="1.25.40.10">
    <property type="entry name" value="Tetratricopeptide repeat domain"/>
    <property type="match status" value="2"/>
</dbReference>
<feature type="repeat" description="TPR" evidence="3">
    <location>
        <begin position="183"/>
        <end position="216"/>
    </location>
</feature>
<comment type="caution">
    <text evidence="5">The sequence shown here is derived from an EMBL/GenBank/DDBJ whole genome shotgun (WGS) entry which is preliminary data.</text>
</comment>
<dbReference type="PROSITE" id="PS50005">
    <property type="entry name" value="TPR"/>
    <property type="match status" value="2"/>
</dbReference>
<keyword evidence="4" id="KW-1133">Transmembrane helix</keyword>
<organism evidence="5 6">
    <name type="scientific">Paenibacillus radicis</name>
    <name type="common">ex Xue et al. 2023</name>
    <dbReference type="NCBI Taxonomy" id="2972489"/>
    <lineage>
        <taxon>Bacteria</taxon>
        <taxon>Bacillati</taxon>
        <taxon>Bacillota</taxon>
        <taxon>Bacilli</taxon>
        <taxon>Bacillales</taxon>
        <taxon>Paenibacillaceae</taxon>
        <taxon>Paenibacillus</taxon>
    </lineage>
</organism>
<evidence type="ECO:0000256" key="1">
    <source>
        <dbReference type="ARBA" id="ARBA00022737"/>
    </source>
</evidence>
<dbReference type="RefSeq" id="WP_258211603.1">
    <property type="nucleotide sequence ID" value="NZ_JANQBD010000001.1"/>
</dbReference>
<evidence type="ECO:0000256" key="4">
    <source>
        <dbReference type="SAM" id="Phobius"/>
    </source>
</evidence>
<keyword evidence="1" id="KW-0677">Repeat</keyword>
<keyword evidence="4" id="KW-0472">Membrane</keyword>
<dbReference type="InterPro" id="IPR019734">
    <property type="entry name" value="TPR_rpt"/>
</dbReference>
<evidence type="ECO:0000313" key="5">
    <source>
        <dbReference type="EMBL" id="MCR8629998.1"/>
    </source>
</evidence>
<feature type="transmembrane region" description="Helical" evidence="4">
    <location>
        <begin position="30"/>
        <end position="51"/>
    </location>
</feature>
<dbReference type="Pfam" id="PF13431">
    <property type="entry name" value="TPR_17"/>
    <property type="match status" value="1"/>
</dbReference>
<dbReference type="EMBL" id="JANQBD010000001">
    <property type="protein sequence ID" value="MCR8629998.1"/>
    <property type="molecule type" value="Genomic_DNA"/>
</dbReference>
<feature type="transmembrane region" description="Helical" evidence="4">
    <location>
        <begin position="7"/>
        <end position="24"/>
    </location>
</feature>
<keyword evidence="4" id="KW-0812">Transmembrane</keyword>
<protein>
    <submittedName>
        <fullName evidence="5">Tetratricopeptide repeat protein</fullName>
    </submittedName>
</protein>
<gene>
    <name evidence="5" type="ORF">NV381_02160</name>
</gene>